<feature type="domain" description="Alanine dehydrogenase/pyridine nucleotide transhydrogenase NAD(H)-binding" evidence="1">
    <location>
        <begin position="2"/>
        <end position="66"/>
    </location>
</feature>
<accession>A0A176RU37</accession>
<dbReference type="GO" id="GO:0005886">
    <property type="term" value="C:plasma membrane"/>
    <property type="evidence" value="ECO:0007669"/>
    <property type="project" value="TreeGrafter"/>
</dbReference>
<dbReference type="PATRIC" id="fig|1003181.4.peg.6793"/>
<keyword evidence="3" id="KW-1185">Reference proteome</keyword>
<dbReference type="EMBL" id="LUTY01002882">
    <property type="protein sequence ID" value="OAD19247.1"/>
    <property type="molecule type" value="Genomic_DNA"/>
</dbReference>
<dbReference type="SUPFAM" id="SSF52518">
    <property type="entry name" value="Thiamin diphosphate-binding fold (THDP-binding)"/>
    <property type="match status" value="1"/>
</dbReference>
<dbReference type="GO" id="GO:0000286">
    <property type="term" value="F:alanine dehydrogenase activity"/>
    <property type="evidence" value="ECO:0007669"/>
    <property type="project" value="TreeGrafter"/>
</dbReference>
<evidence type="ECO:0000313" key="2">
    <source>
        <dbReference type="EMBL" id="OAD19247.1"/>
    </source>
</evidence>
<keyword evidence="2" id="KW-0560">Oxidoreductase</keyword>
<sequence length="121" mass="12795">MATQIGSHLLHQPQGGKGILLGGVTASARGKLVVLGAGAAGSQATRVATALGANVIVFDKRWDRLFQPGIRYEKIMSAFGGHAEFVEYPEQLIPALKRGLASGLPACINVRVDPFTPYPQQ</sequence>
<evidence type="ECO:0000259" key="1">
    <source>
        <dbReference type="Pfam" id="PF01262"/>
    </source>
</evidence>
<dbReference type="EC" id="1.-.-.-" evidence="2"/>
<protein>
    <submittedName>
        <fullName evidence="2">Alanine dehydrogenase</fullName>
        <ecNumber evidence="2">1.-.-.-</ecNumber>
    </submittedName>
</protein>
<gene>
    <name evidence="2" type="ORF">THIOM_005130</name>
</gene>
<dbReference type="InterPro" id="IPR029061">
    <property type="entry name" value="THDP-binding"/>
</dbReference>
<dbReference type="Pfam" id="PF01262">
    <property type="entry name" value="AlaDh_PNT_C"/>
    <property type="match status" value="1"/>
</dbReference>
<dbReference type="GO" id="GO:0006524">
    <property type="term" value="P:alanine catabolic process"/>
    <property type="evidence" value="ECO:0007669"/>
    <property type="project" value="TreeGrafter"/>
</dbReference>
<comment type="caution">
    <text evidence="2">The sequence shown here is derived from an EMBL/GenBank/DDBJ whole genome shotgun (WGS) entry which is preliminary data.</text>
</comment>
<dbReference type="PANTHER" id="PTHR42795:SF1">
    <property type="entry name" value="ALANINE DEHYDROGENASE"/>
    <property type="match status" value="1"/>
</dbReference>
<dbReference type="SUPFAM" id="SSF51735">
    <property type="entry name" value="NAD(P)-binding Rossmann-fold domains"/>
    <property type="match status" value="1"/>
</dbReference>
<proteinExistence type="predicted"/>
<dbReference type="Gene3D" id="3.40.50.720">
    <property type="entry name" value="NAD(P)-binding Rossmann-like Domain"/>
    <property type="match status" value="1"/>
</dbReference>
<dbReference type="Proteomes" id="UP000076962">
    <property type="component" value="Unassembled WGS sequence"/>
</dbReference>
<dbReference type="InterPro" id="IPR007698">
    <property type="entry name" value="AlaDH/PNT_NAD(H)-bd"/>
</dbReference>
<dbReference type="AlphaFoldDB" id="A0A176RU37"/>
<name>A0A176RU37_9GAMM</name>
<reference evidence="2 3" key="1">
    <citation type="submission" date="2016-05" db="EMBL/GenBank/DDBJ databases">
        <title>Single-cell genome of chain-forming Candidatus Thiomargarita nelsonii and comparison to other large sulfur-oxidizing bacteria.</title>
        <authorList>
            <person name="Winkel M."/>
            <person name="Salman V."/>
            <person name="Woyke T."/>
            <person name="Schulz-Vogt H."/>
            <person name="Richter M."/>
            <person name="Flood B."/>
            <person name="Bailey J."/>
            <person name="Amann R."/>
            <person name="Mussmann M."/>
        </authorList>
    </citation>
    <scope>NUCLEOTIDE SEQUENCE [LARGE SCALE GENOMIC DNA]</scope>
    <source>
        <strain evidence="2 3">THI036</strain>
    </source>
</reference>
<dbReference type="PANTHER" id="PTHR42795">
    <property type="entry name" value="ALANINE DEHYDROGENASE"/>
    <property type="match status" value="1"/>
</dbReference>
<organism evidence="2 3">
    <name type="scientific">Candidatus Thiomargarita nelsonii</name>
    <dbReference type="NCBI Taxonomy" id="1003181"/>
    <lineage>
        <taxon>Bacteria</taxon>
        <taxon>Pseudomonadati</taxon>
        <taxon>Pseudomonadota</taxon>
        <taxon>Gammaproteobacteria</taxon>
        <taxon>Thiotrichales</taxon>
        <taxon>Thiotrichaceae</taxon>
        <taxon>Thiomargarita</taxon>
    </lineage>
</organism>
<evidence type="ECO:0000313" key="3">
    <source>
        <dbReference type="Proteomes" id="UP000076962"/>
    </source>
</evidence>
<dbReference type="InterPro" id="IPR036291">
    <property type="entry name" value="NAD(P)-bd_dom_sf"/>
</dbReference>